<name>A0A8D2KVI1_VARKO</name>
<comment type="subcellular location">
    <subcellularLocation>
        <location evidence="1">Cytoplasmic vesicle membrane</location>
        <topology evidence="1">Peripheral membrane protein</topology>
        <orientation evidence="1">Cytoplasmic side</orientation>
    </subcellularLocation>
</comment>
<keyword evidence="6" id="KW-0472">Membrane</keyword>
<feature type="domain" description="PX" evidence="8">
    <location>
        <begin position="1"/>
        <end position="124"/>
    </location>
</feature>
<keyword evidence="3" id="KW-0813">Transport</keyword>
<evidence type="ECO:0000313" key="10">
    <source>
        <dbReference type="Proteomes" id="UP000694545"/>
    </source>
</evidence>
<evidence type="ECO:0000256" key="5">
    <source>
        <dbReference type="ARBA" id="ARBA00023121"/>
    </source>
</evidence>
<proteinExistence type="inferred from homology"/>
<keyword evidence="7" id="KW-0968">Cytoplasmic vesicle</keyword>
<dbReference type="Gene3D" id="3.30.1520.10">
    <property type="entry name" value="Phox-like domain"/>
    <property type="match status" value="1"/>
</dbReference>
<reference evidence="9" key="2">
    <citation type="submission" date="2025-09" db="UniProtKB">
        <authorList>
            <consortium name="Ensembl"/>
        </authorList>
    </citation>
    <scope>IDENTIFICATION</scope>
</reference>
<protein>
    <submittedName>
        <fullName evidence="9">Sorting nexin 22</fullName>
    </submittedName>
</protein>
<dbReference type="InterPro" id="IPR001683">
    <property type="entry name" value="PX_dom"/>
</dbReference>
<evidence type="ECO:0000256" key="1">
    <source>
        <dbReference type="ARBA" id="ARBA00004180"/>
    </source>
</evidence>
<dbReference type="GO" id="GO:0030659">
    <property type="term" value="C:cytoplasmic vesicle membrane"/>
    <property type="evidence" value="ECO:0007669"/>
    <property type="project" value="UniProtKB-SubCell"/>
</dbReference>
<evidence type="ECO:0000256" key="7">
    <source>
        <dbReference type="ARBA" id="ARBA00023329"/>
    </source>
</evidence>
<dbReference type="InterPro" id="IPR052467">
    <property type="entry name" value="Sorting_nexin_PX-domain"/>
</dbReference>
<dbReference type="Ensembl" id="ENSVKKT00000010523.1">
    <property type="protein sequence ID" value="ENSVKKP00000010272.1"/>
    <property type="gene ID" value="ENSVKKG00000007227.1"/>
</dbReference>
<dbReference type="PROSITE" id="PS50195">
    <property type="entry name" value="PX"/>
    <property type="match status" value="1"/>
</dbReference>
<sequence length="124" mass="14085">MTRLSVLLQVFRVDIVCNGRKHSTEKRYSEFHALHKRIKKRCRVPEFPPKRVPRWMTKALEQRRQGLEAYLQVGSAAGLQGPQPVLGESSLQLRGRKAHPAACSLCPRASSCTTERCRANSWTS</sequence>
<dbReference type="InterPro" id="IPR036871">
    <property type="entry name" value="PX_dom_sf"/>
</dbReference>
<evidence type="ECO:0000256" key="3">
    <source>
        <dbReference type="ARBA" id="ARBA00022448"/>
    </source>
</evidence>
<evidence type="ECO:0000259" key="8">
    <source>
        <dbReference type="PROSITE" id="PS50195"/>
    </source>
</evidence>
<organism evidence="9 10">
    <name type="scientific">Varanus komodoensis</name>
    <name type="common">Komodo dragon</name>
    <dbReference type="NCBI Taxonomy" id="61221"/>
    <lineage>
        <taxon>Eukaryota</taxon>
        <taxon>Metazoa</taxon>
        <taxon>Chordata</taxon>
        <taxon>Craniata</taxon>
        <taxon>Vertebrata</taxon>
        <taxon>Euteleostomi</taxon>
        <taxon>Lepidosauria</taxon>
        <taxon>Squamata</taxon>
        <taxon>Bifurcata</taxon>
        <taxon>Unidentata</taxon>
        <taxon>Episquamata</taxon>
        <taxon>Toxicofera</taxon>
        <taxon>Anguimorpha</taxon>
        <taxon>Paleoanguimorpha</taxon>
        <taxon>Varanoidea</taxon>
        <taxon>Varanidae</taxon>
        <taxon>Varanus</taxon>
    </lineage>
</organism>
<evidence type="ECO:0000256" key="6">
    <source>
        <dbReference type="ARBA" id="ARBA00023136"/>
    </source>
</evidence>
<dbReference type="PANTHER" id="PTHR15813:SF8">
    <property type="entry name" value="SORTING NEXIN-22"/>
    <property type="match status" value="1"/>
</dbReference>
<keyword evidence="4" id="KW-0653">Protein transport</keyword>
<dbReference type="PANTHER" id="PTHR15813">
    <property type="entry name" value="SORTING NEXIN-22 AND 24"/>
    <property type="match status" value="1"/>
</dbReference>
<evidence type="ECO:0000313" key="9">
    <source>
        <dbReference type="Ensembl" id="ENSVKKP00000010272.1"/>
    </source>
</evidence>
<evidence type="ECO:0000256" key="2">
    <source>
        <dbReference type="ARBA" id="ARBA00010883"/>
    </source>
</evidence>
<accession>A0A8D2KVI1</accession>
<dbReference type="AlphaFoldDB" id="A0A8D2KVI1"/>
<evidence type="ECO:0000256" key="4">
    <source>
        <dbReference type="ARBA" id="ARBA00022927"/>
    </source>
</evidence>
<reference evidence="9" key="1">
    <citation type="submission" date="2025-08" db="UniProtKB">
        <authorList>
            <consortium name="Ensembl"/>
        </authorList>
    </citation>
    <scope>IDENTIFICATION</scope>
</reference>
<keyword evidence="10" id="KW-1185">Reference proteome</keyword>
<keyword evidence="5" id="KW-0446">Lipid-binding</keyword>
<dbReference type="GO" id="GO:0015031">
    <property type="term" value="P:protein transport"/>
    <property type="evidence" value="ECO:0007669"/>
    <property type="project" value="UniProtKB-KW"/>
</dbReference>
<dbReference type="Proteomes" id="UP000694545">
    <property type="component" value="Unplaced"/>
</dbReference>
<dbReference type="SUPFAM" id="SSF64268">
    <property type="entry name" value="PX domain"/>
    <property type="match status" value="1"/>
</dbReference>
<dbReference type="GO" id="GO:1901981">
    <property type="term" value="F:phosphatidylinositol phosphate binding"/>
    <property type="evidence" value="ECO:0007669"/>
    <property type="project" value="TreeGrafter"/>
</dbReference>
<dbReference type="Pfam" id="PF00787">
    <property type="entry name" value="PX"/>
    <property type="match status" value="1"/>
</dbReference>
<comment type="similarity">
    <text evidence="2">Belongs to the sorting nexin family.</text>
</comment>